<organism evidence="1 2">
    <name type="scientific">Gloeobacter kilaueensis (strain ATCC BAA-2537 / CCAP 1431/1 / ULC 316 / JS1)</name>
    <dbReference type="NCBI Taxonomy" id="1183438"/>
    <lineage>
        <taxon>Bacteria</taxon>
        <taxon>Bacillati</taxon>
        <taxon>Cyanobacteriota</taxon>
        <taxon>Cyanophyceae</taxon>
        <taxon>Gloeobacterales</taxon>
        <taxon>Gloeobacteraceae</taxon>
        <taxon>Gloeobacter</taxon>
    </lineage>
</organism>
<accession>U5QHT2</accession>
<dbReference type="Proteomes" id="UP000017396">
    <property type="component" value="Chromosome"/>
</dbReference>
<evidence type="ECO:0000313" key="1">
    <source>
        <dbReference type="EMBL" id="AGY58423.1"/>
    </source>
</evidence>
<proteinExistence type="predicted"/>
<dbReference type="AlphaFoldDB" id="U5QHT2"/>
<dbReference type="STRING" id="1183438.GKIL_2177"/>
<name>U5QHT2_GLOK1</name>
<evidence type="ECO:0000313" key="2">
    <source>
        <dbReference type="Proteomes" id="UP000017396"/>
    </source>
</evidence>
<dbReference type="HOGENOM" id="CLU_1292869_0_0_3"/>
<dbReference type="RefSeq" id="WP_023173572.1">
    <property type="nucleotide sequence ID" value="NC_022600.1"/>
</dbReference>
<protein>
    <submittedName>
        <fullName evidence="1">Uncharacterized protein</fullName>
    </submittedName>
</protein>
<dbReference type="EMBL" id="CP003587">
    <property type="protein sequence ID" value="AGY58423.1"/>
    <property type="molecule type" value="Genomic_DNA"/>
</dbReference>
<gene>
    <name evidence="1" type="ORF">GKIL_2177</name>
</gene>
<sequence length="213" mass="23003">MGEWQVSSIVGTAANANDKATLERNGGPSEPLGIGNTLKLGYKIRSQSCSVVLTYTDGLKIELGSHSVVHYANVSVADTSPLVTIGPGLFLESGLFTEDWMGGTAPSQALIVTEKTCAHRTYGSVVIIVGSTDINNNLKRRDTYFGSRGKTEIFDYDKSGSKINVQILQEGYGADYLEGSLRLKPTFVLNPPFDPQEFSEAKLLGLIDRLINP</sequence>
<dbReference type="KEGG" id="glj:GKIL_2177"/>
<keyword evidence="2" id="KW-1185">Reference proteome</keyword>
<reference evidence="1 2" key="1">
    <citation type="journal article" date="2013" name="PLoS ONE">
        <title>Cultivation and Complete Genome Sequencing of Gloeobacter kilaueensis sp. nov., from a Lava Cave in Kilauea Caldera, Hawai'i.</title>
        <authorList>
            <person name="Saw J.H."/>
            <person name="Schatz M."/>
            <person name="Brown M.V."/>
            <person name="Kunkel D.D."/>
            <person name="Foster J.S."/>
            <person name="Shick H."/>
            <person name="Christensen S."/>
            <person name="Hou S."/>
            <person name="Wan X."/>
            <person name="Donachie S.P."/>
        </authorList>
    </citation>
    <scope>NUCLEOTIDE SEQUENCE [LARGE SCALE GENOMIC DNA]</scope>
    <source>
        <strain evidence="2">JS</strain>
    </source>
</reference>